<dbReference type="RefSeq" id="WP_190562398.1">
    <property type="nucleotide sequence ID" value="NZ_JACJQU010000011.1"/>
</dbReference>
<dbReference type="Proteomes" id="UP000662185">
    <property type="component" value="Unassembled WGS sequence"/>
</dbReference>
<organism evidence="1 2">
    <name type="scientific">Anabaena sphaerica FACHB-251</name>
    <dbReference type="NCBI Taxonomy" id="2692883"/>
    <lineage>
        <taxon>Bacteria</taxon>
        <taxon>Bacillati</taxon>
        <taxon>Cyanobacteriota</taxon>
        <taxon>Cyanophyceae</taxon>
        <taxon>Nostocales</taxon>
        <taxon>Nostocaceae</taxon>
        <taxon>Anabaena</taxon>
    </lineage>
</organism>
<reference evidence="2" key="1">
    <citation type="journal article" date="2020" name="ISME J.">
        <title>Comparative genomics reveals insights into cyanobacterial evolution and habitat adaptation.</title>
        <authorList>
            <person name="Chen M.Y."/>
            <person name="Teng W.K."/>
            <person name="Zhao L."/>
            <person name="Hu C.X."/>
            <person name="Zhou Y.K."/>
            <person name="Han B.P."/>
            <person name="Song L.R."/>
            <person name="Shu W.S."/>
        </authorList>
    </citation>
    <scope>NUCLEOTIDE SEQUENCE [LARGE SCALE GENOMIC DNA]</scope>
    <source>
        <strain evidence="2">FACHB-251</strain>
    </source>
</reference>
<proteinExistence type="predicted"/>
<dbReference type="EMBL" id="JACJQU010000011">
    <property type="protein sequence ID" value="MBD2295217.1"/>
    <property type="molecule type" value="Genomic_DNA"/>
</dbReference>
<evidence type="ECO:0000313" key="1">
    <source>
        <dbReference type="EMBL" id="MBD2295217.1"/>
    </source>
</evidence>
<evidence type="ECO:0000313" key="2">
    <source>
        <dbReference type="Proteomes" id="UP000662185"/>
    </source>
</evidence>
<comment type="caution">
    <text evidence="1">The sequence shown here is derived from an EMBL/GenBank/DDBJ whole genome shotgun (WGS) entry which is preliminary data.</text>
</comment>
<dbReference type="AlphaFoldDB" id="A0A926WJG2"/>
<accession>A0A926WJG2</accession>
<protein>
    <submittedName>
        <fullName evidence="1">Uncharacterized protein</fullName>
    </submittedName>
</protein>
<name>A0A926WJG2_9NOST</name>
<sequence length="59" mass="6724">MRLQIAQYQIASISQPVEGIIFLPQPTPLLAIWDQKNQVIEITDLPLLDDYRAIAFQVS</sequence>
<keyword evidence="2" id="KW-1185">Reference proteome</keyword>
<gene>
    <name evidence="1" type="ORF">H6G06_17460</name>
</gene>